<evidence type="ECO:0008006" key="3">
    <source>
        <dbReference type="Google" id="ProtNLM"/>
    </source>
</evidence>
<gene>
    <name evidence="1" type="ORF">GCM10009550_53990</name>
</gene>
<accession>A0ABN1RQ04</accession>
<sequence length="170" mass="19171">MAFDITCYRPPLLCGVGAISEMHAERLRSLAGRRLKSVWVVWDLEDDSWFADCPVLFAFEGAQVEISHSKFSDVSITWNEIDPSAPVVWSGSELEFRLLWREDERAGMAALCGRTLTAVELLEWTGRDVAQGMVAVSFVFGSERITIYNALDENGLELTPPDSDYRIHRL</sequence>
<keyword evidence="2" id="KW-1185">Reference proteome</keyword>
<comment type="caution">
    <text evidence="1">The sequence shown here is derived from an EMBL/GenBank/DDBJ whole genome shotgun (WGS) entry which is preliminary data.</text>
</comment>
<dbReference type="EMBL" id="BAAAHH010000025">
    <property type="protein sequence ID" value="GAA0961423.1"/>
    <property type="molecule type" value="Genomic_DNA"/>
</dbReference>
<name>A0ABN1RQ04_9ACTN</name>
<evidence type="ECO:0000313" key="1">
    <source>
        <dbReference type="EMBL" id="GAA0961423.1"/>
    </source>
</evidence>
<reference evidence="1 2" key="1">
    <citation type="journal article" date="2019" name="Int. J. Syst. Evol. Microbiol.">
        <title>The Global Catalogue of Microorganisms (GCM) 10K type strain sequencing project: providing services to taxonomists for standard genome sequencing and annotation.</title>
        <authorList>
            <consortium name="The Broad Institute Genomics Platform"/>
            <consortium name="The Broad Institute Genome Sequencing Center for Infectious Disease"/>
            <person name="Wu L."/>
            <person name="Ma J."/>
        </authorList>
    </citation>
    <scope>NUCLEOTIDE SEQUENCE [LARGE SCALE GENOMIC DNA]</scope>
    <source>
        <strain evidence="1 2">JCM 10696</strain>
    </source>
</reference>
<evidence type="ECO:0000313" key="2">
    <source>
        <dbReference type="Proteomes" id="UP001500665"/>
    </source>
</evidence>
<organism evidence="1 2">
    <name type="scientific">Actinocorallia libanotica</name>
    <dbReference type="NCBI Taxonomy" id="46162"/>
    <lineage>
        <taxon>Bacteria</taxon>
        <taxon>Bacillati</taxon>
        <taxon>Actinomycetota</taxon>
        <taxon>Actinomycetes</taxon>
        <taxon>Streptosporangiales</taxon>
        <taxon>Thermomonosporaceae</taxon>
        <taxon>Actinocorallia</taxon>
    </lineage>
</organism>
<proteinExistence type="predicted"/>
<dbReference type="RefSeq" id="WP_344243773.1">
    <property type="nucleotide sequence ID" value="NZ_BAAAHH010000025.1"/>
</dbReference>
<dbReference type="Proteomes" id="UP001500665">
    <property type="component" value="Unassembled WGS sequence"/>
</dbReference>
<protein>
    <recommendedName>
        <fullName evidence="3">Immunity protein 50 of polymorphic toxin system</fullName>
    </recommendedName>
</protein>